<evidence type="ECO:0000313" key="2">
    <source>
        <dbReference type="EMBL" id="ADK81304.1"/>
    </source>
</evidence>
<evidence type="ECO:0000313" key="3">
    <source>
        <dbReference type="Proteomes" id="UP000002318"/>
    </source>
</evidence>
<feature type="chain" id="PRO_5003150750" description="Lipocalin-like domain-containing protein" evidence="1">
    <location>
        <begin position="23"/>
        <end position="326"/>
    </location>
</feature>
<gene>
    <name evidence="2" type="ordered locus">Spirs_2184</name>
</gene>
<proteinExistence type="predicted"/>
<dbReference type="Gene3D" id="2.60.120.380">
    <property type="match status" value="1"/>
</dbReference>
<dbReference type="Proteomes" id="UP000002318">
    <property type="component" value="Chromosome"/>
</dbReference>
<dbReference type="STRING" id="573413.Spirs_2184"/>
<dbReference type="EMBL" id="CP002116">
    <property type="protein sequence ID" value="ADK81304.1"/>
    <property type="molecule type" value="Genomic_DNA"/>
</dbReference>
<name>E1R6X7_SEDSS</name>
<protein>
    <recommendedName>
        <fullName evidence="4">Lipocalin-like domain-containing protein</fullName>
    </recommendedName>
</protein>
<evidence type="ECO:0008006" key="4">
    <source>
        <dbReference type="Google" id="ProtNLM"/>
    </source>
</evidence>
<keyword evidence="3" id="KW-1185">Reference proteome</keyword>
<feature type="signal peptide" evidence="1">
    <location>
        <begin position="1"/>
        <end position="22"/>
    </location>
</feature>
<keyword evidence="1" id="KW-0732">Signal</keyword>
<dbReference type="AlphaFoldDB" id="E1R6X7"/>
<accession>E1R6X7</accession>
<dbReference type="PROSITE" id="PS51257">
    <property type="entry name" value="PROKAR_LIPOPROTEIN"/>
    <property type="match status" value="1"/>
</dbReference>
<sequence>MKKIWIIPVLLLSIGLAGCSMFGNDGDDDDDDTAAPFTIVGSWVKESPSYPTTHVYEFASDGSCNIYDNYAMTGVPYKTTWSLSGDTWSLDDDYSATITIISENEFTVNDSTTTYYRKGYEPGGHVDETLPIGSWVIDRCSFPNTNVYLFASDGTVILYADYAMTTEDAASTWSLSGDTLTLDGDSATITIISGNEFTWDGYSYYRKGYEPDGFALDGPAASLSLGTAYDGNFTDGADFDVFTVAVEDGANYDITWDDSFDGSHHYSGDIKVIAYAADRATAYFFDKDNGYTHPETITASGTIIYIIARPYDSDSVGTYSLTVTKQ</sequence>
<dbReference type="HOGENOM" id="CLU_052652_0_0_12"/>
<reference evidence="2 3" key="1">
    <citation type="journal article" date="2010" name="Stand. Genomic Sci.">
        <title>Complete genome sequence of Spirochaeta smaragdinae type strain (SEBR 4228).</title>
        <authorList>
            <person name="Mavromatis K."/>
            <person name="Yasawong M."/>
            <person name="Chertkov O."/>
            <person name="Lapidus A."/>
            <person name="Lucas S."/>
            <person name="Nolan M."/>
            <person name="Del Rio T.G."/>
            <person name="Tice H."/>
            <person name="Cheng J.F."/>
            <person name="Pitluck S."/>
            <person name="Liolios K."/>
            <person name="Ivanova N."/>
            <person name="Tapia R."/>
            <person name="Han C."/>
            <person name="Bruce D."/>
            <person name="Goodwin L."/>
            <person name="Pati A."/>
            <person name="Chen A."/>
            <person name="Palaniappan K."/>
            <person name="Land M."/>
            <person name="Hauser L."/>
            <person name="Chang Y.J."/>
            <person name="Jeffries C.D."/>
            <person name="Detter J.C."/>
            <person name="Rohde M."/>
            <person name="Brambilla E."/>
            <person name="Spring S."/>
            <person name="Goker M."/>
            <person name="Sikorski J."/>
            <person name="Woyke T."/>
            <person name="Bristow J."/>
            <person name="Eisen J.A."/>
            <person name="Markowitz V."/>
            <person name="Hugenholtz P."/>
            <person name="Klenk H.P."/>
            <person name="Kyrpides N.C."/>
        </authorList>
    </citation>
    <scope>NUCLEOTIDE SEQUENCE [LARGE SCALE GENOMIC DNA]</scope>
    <source>
        <strain evidence="3">DSM 11293 / JCM 15392 / SEBR 4228</strain>
    </source>
</reference>
<dbReference type="KEGG" id="ssm:Spirs_2184"/>
<dbReference type="RefSeq" id="WP_013254767.1">
    <property type="nucleotide sequence ID" value="NC_014364.1"/>
</dbReference>
<organism evidence="2 3">
    <name type="scientific">Sediminispirochaeta smaragdinae (strain DSM 11293 / JCM 15392 / SEBR 4228)</name>
    <name type="common">Spirochaeta smaragdinae</name>
    <dbReference type="NCBI Taxonomy" id="573413"/>
    <lineage>
        <taxon>Bacteria</taxon>
        <taxon>Pseudomonadati</taxon>
        <taxon>Spirochaetota</taxon>
        <taxon>Spirochaetia</taxon>
        <taxon>Spirochaetales</taxon>
        <taxon>Spirochaetaceae</taxon>
        <taxon>Sediminispirochaeta</taxon>
    </lineage>
</organism>
<evidence type="ECO:0000256" key="1">
    <source>
        <dbReference type="SAM" id="SignalP"/>
    </source>
</evidence>
<dbReference type="OrthoDB" id="374279at2"/>